<dbReference type="STRING" id="341454.A0A4S2N8D7"/>
<dbReference type="Pfam" id="PF13967">
    <property type="entry name" value="RSN1_TM"/>
    <property type="match status" value="1"/>
</dbReference>
<evidence type="ECO:0000256" key="6">
    <source>
        <dbReference type="ARBA" id="ARBA00023136"/>
    </source>
</evidence>
<feature type="transmembrane region" description="Helical" evidence="7">
    <location>
        <begin position="521"/>
        <end position="545"/>
    </location>
</feature>
<proteinExistence type="inferred from homology"/>
<keyword evidence="6 7" id="KW-0472">Membrane</keyword>
<evidence type="ECO:0000313" key="11">
    <source>
        <dbReference type="EMBL" id="TGZ85553.1"/>
    </source>
</evidence>
<protein>
    <submittedName>
        <fullName evidence="11">DUF221-domain-containing protein</fullName>
    </submittedName>
</protein>
<dbReference type="InterPro" id="IPR003864">
    <property type="entry name" value="CSC1/OSCA1-like_7TM"/>
</dbReference>
<feature type="transmembrane region" description="Helical" evidence="7">
    <location>
        <begin position="32"/>
        <end position="53"/>
    </location>
</feature>
<comment type="similarity">
    <text evidence="2">Belongs to the CSC1 (TC 1.A.17) family.</text>
</comment>
<evidence type="ECO:0000259" key="8">
    <source>
        <dbReference type="Pfam" id="PF02714"/>
    </source>
</evidence>
<evidence type="ECO:0000256" key="2">
    <source>
        <dbReference type="ARBA" id="ARBA00007779"/>
    </source>
</evidence>
<dbReference type="EMBL" id="ML220112">
    <property type="protein sequence ID" value="TGZ85553.1"/>
    <property type="molecule type" value="Genomic_DNA"/>
</dbReference>
<reference evidence="11 12" key="1">
    <citation type="submission" date="2019-04" db="EMBL/GenBank/DDBJ databases">
        <title>Comparative genomics and transcriptomics to analyze fruiting body development in filamentous ascomycetes.</title>
        <authorList>
            <consortium name="DOE Joint Genome Institute"/>
            <person name="Lutkenhaus R."/>
            <person name="Traeger S."/>
            <person name="Breuer J."/>
            <person name="Kuo A."/>
            <person name="Lipzen A."/>
            <person name="Pangilinan J."/>
            <person name="Dilworth D."/>
            <person name="Sandor L."/>
            <person name="Poggeler S."/>
            <person name="Barry K."/>
            <person name="Grigoriev I.V."/>
            <person name="Nowrousian M."/>
        </authorList>
    </citation>
    <scope>NUCLEOTIDE SEQUENCE [LARGE SCALE GENOMIC DNA]</scope>
    <source>
        <strain evidence="11 12">CBS 389.68</strain>
    </source>
</reference>
<feature type="domain" description="CSC1/OSCA1-like N-terminal transmembrane" evidence="9">
    <location>
        <begin position="32"/>
        <end position="191"/>
    </location>
</feature>
<dbReference type="GO" id="GO:0005227">
    <property type="term" value="F:calcium-activated cation channel activity"/>
    <property type="evidence" value="ECO:0007669"/>
    <property type="project" value="InterPro"/>
</dbReference>
<dbReference type="Pfam" id="PF02714">
    <property type="entry name" value="RSN1_7TM"/>
    <property type="match status" value="1"/>
</dbReference>
<keyword evidence="4 7" id="KW-0812">Transmembrane</keyword>
<evidence type="ECO:0000256" key="3">
    <source>
        <dbReference type="ARBA" id="ARBA00022448"/>
    </source>
</evidence>
<evidence type="ECO:0000256" key="4">
    <source>
        <dbReference type="ARBA" id="ARBA00022692"/>
    </source>
</evidence>
<feature type="transmembrane region" description="Helical" evidence="7">
    <location>
        <begin position="427"/>
        <end position="451"/>
    </location>
</feature>
<feature type="transmembrane region" description="Helical" evidence="7">
    <location>
        <begin position="619"/>
        <end position="640"/>
    </location>
</feature>
<dbReference type="InterPro" id="IPR045122">
    <property type="entry name" value="Csc1-like"/>
</dbReference>
<dbReference type="Proteomes" id="UP000298138">
    <property type="component" value="Unassembled WGS sequence"/>
</dbReference>
<evidence type="ECO:0000256" key="7">
    <source>
        <dbReference type="SAM" id="Phobius"/>
    </source>
</evidence>
<evidence type="ECO:0000256" key="1">
    <source>
        <dbReference type="ARBA" id="ARBA00004141"/>
    </source>
</evidence>
<dbReference type="FunCoup" id="A0A4S2N8D7">
    <property type="interactions" value="82"/>
</dbReference>
<dbReference type="OrthoDB" id="1689567at2759"/>
<sequence>MSHYIFLLNSMKDNGTGNPGDFVDPRRNGRDFVQQLVISTALGFSAFFTFCVIRPRWPHFYYGRKLRDKNAGSTLPELPPGLLSWIPKLWRISDKEVLAAAGLDAYVFLSFFKMAAKFLLISTILAGVILAPIHANFGPHSIFAKSKTLHRRDLQTPLDDKPPKEPPINENYLWAHLVFVYIFTGLVFYFVKDQTEDVVHVRQEYLGNQSTVTDRTIKLSGIPEGLRSEGILKEYIEKLKIGGVEKVTLCRNWRELDDLMEKRRCTLRMLEEAHTVNNYGGKLQRNLETLPFIQPEPPYPVPGMTPDDEVAPLLTHGSPRGYLSGRPQITVRKRWYHLTGKKVDAIEYLTMKLQNLDDKITEARRKEYRPMPLAFITMESVPAAQVAIQALLDPTPGVMIARQAPAPTDIVWENTYLSRRARSIRHWIIRTSVTLLSVFWLIPVAALAVLWNMTEIRRTIPSLADFLEENPMLMSLVQNFLPTLVLTLLNVAIPYLYDWLSTYQGLLSQADVELSVISKNFFFTFFNLFFAFTVFGTAFTFHSFWEHVRDGLMNTTKIAYLLAQSLEGLGPFYVNLIVLQGLGMFPFRLLQIGSVLLYPITKYGAKTPRDFDELVQPPIFKYGFYLPQPILIFIICIVYSVLERGVYLLFFGLLYFVLGYFTYKYQLLYAMEHTQHSTGRAWPMIVHRIQLGLVVFQVSMAGWLALKSAYTRAGLILPLLAFTVWSVRYYNQEYLPSNKYIALKSVRDHANTGPVREAGAEQTLDEEREAGLEFMNPSLISP</sequence>
<feature type="transmembrane region" description="Helical" evidence="7">
    <location>
        <begin position="172"/>
        <end position="191"/>
    </location>
</feature>
<evidence type="ECO:0000259" key="10">
    <source>
        <dbReference type="Pfam" id="PF14703"/>
    </source>
</evidence>
<feature type="transmembrane region" description="Helical" evidence="7">
    <location>
        <begin position="572"/>
        <end position="598"/>
    </location>
</feature>
<name>A0A4S2N8D7_9PEZI</name>
<dbReference type="PANTHER" id="PTHR13018">
    <property type="entry name" value="PROBABLE MEMBRANE PROTEIN DUF221-RELATED"/>
    <property type="match status" value="1"/>
</dbReference>
<keyword evidence="5 7" id="KW-1133">Transmembrane helix</keyword>
<keyword evidence="12" id="KW-1185">Reference proteome</keyword>
<feature type="domain" description="CSC1/OSCA1-like 7TM region" evidence="8">
    <location>
        <begin position="425"/>
        <end position="703"/>
    </location>
</feature>
<comment type="subcellular location">
    <subcellularLocation>
        <location evidence="1">Membrane</location>
        <topology evidence="1">Multi-pass membrane protein</topology>
    </subcellularLocation>
</comment>
<dbReference type="InterPro" id="IPR032880">
    <property type="entry name" value="CSC1/OSCA1-like_N"/>
</dbReference>
<evidence type="ECO:0000259" key="9">
    <source>
        <dbReference type="Pfam" id="PF13967"/>
    </source>
</evidence>
<dbReference type="AlphaFoldDB" id="A0A4S2N8D7"/>
<feature type="transmembrane region" description="Helical" evidence="7">
    <location>
        <begin position="646"/>
        <end position="663"/>
    </location>
</feature>
<evidence type="ECO:0000256" key="5">
    <source>
        <dbReference type="ARBA" id="ARBA00022989"/>
    </source>
</evidence>
<feature type="transmembrane region" description="Helical" evidence="7">
    <location>
        <begin position="480"/>
        <end position="500"/>
    </location>
</feature>
<dbReference type="Pfam" id="PF14703">
    <property type="entry name" value="PHM7_cyt"/>
    <property type="match status" value="1"/>
</dbReference>
<accession>A0A4S2N8D7</accession>
<dbReference type="PANTHER" id="PTHR13018:SF5">
    <property type="entry name" value="RE44586P"/>
    <property type="match status" value="1"/>
</dbReference>
<dbReference type="InParanoid" id="A0A4S2N8D7"/>
<keyword evidence="3" id="KW-0813">Transport</keyword>
<organism evidence="11 12">
    <name type="scientific">Ascodesmis nigricans</name>
    <dbReference type="NCBI Taxonomy" id="341454"/>
    <lineage>
        <taxon>Eukaryota</taxon>
        <taxon>Fungi</taxon>
        <taxon>Dikarya</taxon>
        <taxon>Ascomycota</taxon>
        <taxon>Pezizomycotina</taxon>
        <taxon>Pezizomycetes</taxon>
        <taxon>Pezizales</taxon>
        <taxon>Ascodesmidaceae</taxon>
        <taxon>Ascodesmis</taxon>
    </lineage>
</organism>
<feature type="domain" description="CSC1/OSCA1-like cytosolic" evidence="10">
    <location>
        <begin position="214"/>
        <end position="414"/>
    </location>
</feature>
<dbReference type="InterPro" id="IPR027815">
    <property type="entry name" value="CSC1/OSCA1-like_cyt"/>
</dbReference>
<feature type="transmembrane region" description="Helical" evidence="7">
    <location>
        <begin position="712"/>
        <end position="730"/>
    </location>
</feature>
<dbReference type="GO" id="GO:0005886">
    <property type="term" value="C:plasma membrane"/>
    <property type="evidence" value="ECO:0007669"/>
    <property type="project" value="TreeGrafter"/>
</dbReference>
<evidence type="ECO:0000313" key="12">
    <source>
        <dbReference type="Proteomes" id="UP000298138"/>
    </source>
</evidence>
<gene>
    <name evidence="11" type="ORF">EX30DRAFT_368636</name>
</gene>
<feature type="transmembrane region" description="Helical" evidence="7">
    <location>
        <begin position="684"/>
        <end position="706"/>
    </location>
</feature>
<feature type="transmembrane region" description="Helical" evidence="7">
    <location>
        <begin position="118"/>
        <end position="137"/>
    </location>
</feature>